<sequence>MARVQKFQNSQIVDVFRNLVKLLAMSCSTRLIPGLKVSEGAVRGIKVPEGAAQSLNRSLWGKPRYKSPL</sequence>
<organism evidence="1 2">
    <name type="scientific">Elysia crispata</name>
    <name type="common">lettuce slug</name>
    <dbReference type="NCBI Taxonomy" id="231223"/>
    <lineage>
        <taxon>Eukaryota</taxon>
        <taxon>Metazoa</taxon>
        <taxon>Spiralia</taxon>
        <taxon>Lophotrochozoa</taxon>
        <taxon>Mollusca</taxon>
        <taxon>Gastropoda</taxon>
        <taxon>Heterobranchia</taxon>
        <taxon>Euthyneura</taxon>
        <taxon>Panpulmonata</taxon>
        <taxon>Sacoglossa</taxon>
        <taxon>Placobranchoidea</taxon>
        <taxon>Plakobranchidae</taxon>
        <taxon>Elysia</taxon>
    </lineage>
</organism>
<keyword evidence="2" id="KW-1185">Reference proteome</keyword>
<dbReference type="AlphaFoldDB" id="A0AAE0YKB4"/>
<evidence type="ECO:0000313" key="1">
    <source>
        <dbReference type="EMBL" id="KAK3748828.1"/>
    </source>
</evidence>
<protein>
    <submittedName>
        <fullName evidence="1">Uncharacterized protein</fullName>
    </submittedName>
</protein>
<accession>A0AAE0YKB4</accession>
<reference evidence="1" key="1">
    <citation type="journal article" date="2023" name="G3 (Bethesda)">
        <title>A reference genome for the long-term kleptoplast-retaining sea slug Elysia crispata morphotype clarki.</title>
        <authorList>
            <person name="Eastman K.E."/>
            <person name="Pendleton A.L."/>
            <person name="Shaikh M.A."/>
            <person name="Suttiyut T."/>
            <person name="Ogas R."/>
            <person name="Tomko P."/>
            <person name="Gavelis G."/>
            <person name="Widhalm J.R."/>
            <person name="Wisecaver J.H."/>
        </authorList>
    </citation>
    <scope>NUCLEOTIDE SEQUENCE</scope>
    <source>
        <strain evidence="1">ECLA1</strain>
    </source>
</reference>
<comment type="caution">
    <text evidence="1">The sequence shown here is derived from an EMBL/GenBank/DDBJ whole genome shotgun (WGS) entry which is preliminary data.</text>
</comment>
<evidence type="ECO:0000313" key="2">
    <source>
        <dbReference type="Proteomes" id="UP001283361"/>
    </source>
</evidence>
<dbReference type="EMBL" id="JAWDGP010005987">
    <property type="protein sequence ID" value="KAK3748828.1"/>
    <property type="molecule type" value="Genomic_DNA"/>
</dbReference>
<name>A0AAE0YKB4_9GAST</name>
<gene>
    <name evidence="1" type="ORF">RRG08_065335</name>
</gene>
<proteinExistence type="predicted"/>
<dbReference type="Proteomes" id="UP001283361">
    <property type="component" value="Unassembled WGS sequence"/>
</dbReference>